<name>A0A3A4P1M0_ABYX5</name>
<gene>
    <name evidence="7" type="ORF">C4520_04220</name>
</gene>
<evidence type="ECO:0000259" key="6">
    <source>
        <dbReference type="Pfam" id="PF06271"/>
    </source>
</evidence>
<dbReference type="EMBL" id="QZKU01000037">
    <property type="protein sequence ID" value="RJP24316.1"/>
    <property type="molecule type" value="Genomic_DNA"/>
</dbReference>
<dbReference type="AlphaFoldDB" id="A0A3A4P1M0"/>
<keyword evidence="2 5" id="KW-0812">Transmembrane</keyword>
<evidence type="ECO:0000256" key="1">
    <source>
        <dbReference type="ARBA" id="ARBA00004141"/>
    </source>
</evidence>
<feature type="transmembrane region" description="Helical" evidence="5">
    <location>
        <begin position="63"/>
        <end position="84"/>
    </location>
</feature>
<sequence length="257" mass="29172">MFRRTNALVIRTSEGISFSLLLAGPVTRFFAWIIDLGCIIVITSVITQLLYSLNIISRDFATAVIILLYFLVSIGYSIILEWYWRGQTLGKRLLGLRVVDEDGLRLKFSQIAIRNLLRFVDALPVFYLIGGTASVVTPRSQRLGDIAASTVVIRKRPDLKYDFGGLLSEKYNSFREYPHLVARLRQHAPPEFTALALQAVQRRESLESGSRLELFKDIAAYIKSLVKFPDEATFGLTDEQYVRNAVDSLFKERGRES</sequence>
<keyword evidence="4 5" id="KW-0472">Membrane</keyword>
<evidence type="ECO:0000256" key="3">
    <source>
        <dbReference type="ARBA" id="ARBA00022989"/>
    </source>
</evidence>
<evidence type="ECO:0000256" key="2">
    <source>
        <dbReference type="ARBA" id="ARBA00022692"/>
    </source>
</evidence>
<evidence type="ECO:0000313" key="7">
    <source>
        <dbReference type="EMBL" id="RJP24316.1"/>
    </source>
</evidence>
<dbReference type="InterPro" id="IPR010432">
    <property type="entry name" value="RDD"/>
</dbReference>
<keyword evidence="3 5" id="KW-1133">Transmembrane helix</keyword>
<feature type="transmembrane region" description="Helical" evidence="5">
    <location>
        <begin position="29"/>
        <end position="51"/>
    </location>
</feature>
<dbReference type="GO" id="GO:0016020">
    <property type="term" value="C:membrane"/>
    <property type="evidence" value="ECO:0007669"/>
    <property type="project" value="UniProtKB-SubCell"/>
</dbReference>
<comment type="subcellular location">
    <subcellularLocation>
        <location evidence="1">Membrane</location>
        <topology evidence="1">Multi-pass membrane protein</topology>
    </subcellularLocation>
</comment>
<evidence type="ECO:0000313" key="8">
    <source>
        <dbReference type="Proteomes" id="UP000265882"/>
    </source>
</evidence>
<evidence type="ECO:0000256" key="5">
    <source>
        <dbReference type="SAM" id="Phobius"/>
    </source>
</evidence>
<accession>A0A3A4P1M0</accession>
<protein>
    <submittedName>
        <fullName evidence="7">RDD family protein</fullName>
    </submittedName>
</protein>
<dbReference type="PANTHER" id="PTHR38480">
    <property type="entry name" value="SLR0254 PROTEIN"/>
    <property type="match status" value="1"/>
</dbReference>
<dbReference type="Pfam" id="PF06271">
    <property type="entry name" value="RDD"/>
    <property type="match status" value="1"/>
</dbReference>
<evidence type="ECO:0000256" key="4">
    <source>
        <dbReference type="ARBA" id="ARBA00023136"/>
    </source>
</evidence>
<comment type="caution">
    <text evidence="7">The sequence shown here is derived from an EMBL/GenBank/DDBJ whole genome shotgun (WGS) entry which is preliminary data.</text>
</comment>
<reference evidence="7 8" key="1">
    <citation type="journal article" date="2017" name="ISME J.">
        <title>Energy and carbon metabolisms in a deep terrestrial subsurface fluid microbial community.</title>
        <authorList>
            <person name="Momper L."/>
            <person name="Jungbluth S.P."/>
            <person name="Lee M.D."/>
            <person name="Amend J.P."/>
        </authorList>
    </citation>
    <scope>NUCLEOTIDE SEQUENCE [LARGE SCALE GENOMIC DNA]</scope>
    <source>
        <strain evidence="7">SURF_5</strain>
    </source>
</reference>
<organism evidence="7 8">
    <name type="scientific">Abyssobacteria bacterium (strain SURF_5)</name>
    <dbReference type="NCBI Taxonomy" id="2093360"/>
    <lineage>
        <taxon>Bacteria</taxon>
        <taxon>Pseudomonadati</taxon>
        <taxon>Candidatus Hydrogenedentota</taxon>
        <taxon>Candidatus Abyssobacteria</taxon>
    </lineage>
</organism>
<dbReference type="Proteomes" id="UP000265882">
    <property type="component" value="Unassembled WGS sequence"/>
</dbReference>
<dbReference type="PANTHER" id="PTHR38480:SF1">
    <property type="entry name" value="SLR0254 PROTEIN"/>
    <property type="match status" value="1"/>
</dbReference>
<proteinExistence type="predicted"/>
<feature type="domain" description="RDD" evidence="6">
    <location>
        <begin position="23"/>
        <end position="148"/>
    </location>
</feature>